<dbReference type="EMBL" id="CP150496">
    <property type="protein sequence ID" value="WYW55297.1"/>
    <property type="molecule type" value="Genomic_DNA"/>
</dbReference>
<feature type="transmembrane region" description="Helical" evidence="2">
    <location>
        <begin position="88"/>
        <end position="107"/>
    </location>
</feature>
<accession>A0ABZ2TVL9</accession>
<evidence type="ECO:0000313" key="5">
    <source>
        <dbReference type="Proteomes" id="UP001491088"/>
    </source>
</evidence>
<feature type="region of interest" description="Disordered" evidence="1">
    <location>
        <begin position="664"/>
        <end position="711"/>
    </location>
</feature>
<protein>
    <submittedName>
        <fullName evidence="4">M56 family metallopeptidase</fullName>
    </submittedName>
</protein>
<proteinExistence type="predicted"/>
<feature type="compositionally biased region" description="Basic and acidic residues" evidence="1">
    <location>
        <begin position="677"/>
        <end position="697"/>
    </location>
</feature>
<name>A0ABZ2TVL9_9FLAO</name>
<sequence>MISYLIKSASCLALLLCFYHFILEKEKMHNFNRYYLLIGVIISLVIPFATITTYVPTDAIANTLIKIKQPEFSADTLETKEVEEVIDYTKYFVSFYLLISSLLLIRFGRNLFKIIQKIRLNEQIKYKKATLVLVDDQILPHTFWKAIFINKKEYENGNIEEELFTHELTHVTQKHTIDVLLIEFLQILFWINPLFIFLKKAVQLNHEFLADEKVIHQHKNTFQYQHLLLNKAAWNNEYYLASNLNYSLTKKRLKMMTTQSSQSKIWIKKLVVIPLVAGFVFLFAERVEAQEKQEIIEVIEVFEEQPKKSIITENEVYKNFINKNVYITYTNKEGKKVSKLYTELTNEEKKRFVLPPPPPLKLEKVTPTKAQFEALKDNSKFAVWLDGKVVKNETLNNYKHTDFARYSNSFVYKNARSKRFPQENQAHLETTKYFEAKNAKRVKEFEGYKKNYKKEIIEIVEDKKNKNVFIDSPIIKNNPNSKQSISKEIPFLTTTIKAEKETNIGTIKDIHLKLKDVNTLKITYNKEENVPSLIKKATDPKFNKNWFITIDGQKYYYTFDKKERVARYYKDGKLVNLDIVKEYNKKHKIFEKLKKEGKHYVFKTETEQKVIKREWSDLGGMYFRMSRADKNKVPYPENPIKPYVRLRKGNKVWYKKKSELTEEDKLLLPPAPPKPNASKEEILKAKKAYQDWKKRTGNDIPPPPPPRKKNN</sequence>
<feature type="transmembrane region" description="Helical" evidence="2">
    <location>
        <begin position="34"/>
        <end position="55"/>
    </location>
</feature>
<feature type="domain" description="Peptidase M56" evidence="3">
    <location>
        <begin position="23"/>
        <end position="255"/>
    </location>
</feature>
<evidence type="ECO:0000313" key="4">
    <source>
        <dbReference type="EMBL" id="WYW55297.1"/>
    </source>
</evidence>
<keyword evidence="2" id="KW-1133">Transmembrane helix</keyword>
<reference evidence="4 5" key="1">
    <citation type="submission" date="2024-03" db="EMBL/GenBank/DDBJ databases">
        <authorList>
            <person name="Cao K."/>
        </authorList>
    </citation>
    <scope>NUCLEOTIDE SEQUENCE [LARGE SCALE GENOMIC DNA]</scope>
    <source>
        <strain evidence="4 5">MCCC 1K00696</strain>
    </source>
</reference>
<keyword evidence="5" id="KW-1185">Reference proteome</keyword>
<evidence type="ECO:0000256" key="2">
    <source>
        <dbReference type="SAM" id="Phobius"/>
    </source>
</evidence>
<gene>
    <name evidence="4" type="ORF">WG950_12255</name>
</gene>
<keyword evidence="2" id="KW-0472">Membrane</keyword>
<organism evidence="4 5">
    <name type="scientific">Polaribacter marinaquae</name>
    <dbReference type="NCBI Taxonomy" id="1642819"/>
    <lineage>
        <taxon>Bacteria</taxon>
        <taxon>Pseudomonadati</taxon>
        <taxon>Bacteroidota</taxon>
        <taxon>Flavobacteriia</taxon>
        <taxon>Flavobacteriales</taxon>
        <taxon>Flavobacteriaceae</taxon>
    </lineage>
</organism>
<dbReference type="Proteomes" id="UP001491088">
    <property type="component" value="Chromosome"/>
</dbReference>
<dbReference type="Pfam" id="PF05569">
    <property type="entry name" value="Peptidase_M56"/>
    <property type="match status" value="1"/>
</dbReference>
<keyword evidence="2" id="KW-0812">Transmembrane</keyword>
<evidence type="ECO:0000259" key="3">
    <source>
        <dbReference type="Pfam" id="PF05569"/>
    </source>
</evidence>
<dbReference type="RefSeq" id="WP_340932722.1">
    <property type="nucleotide sequence ID" value="NZ_CP150496.1"/>
</dbReference>
<evidence type="ECO:0000256" key="1">
    <source>
        <dbReference type="SAM" id="MobiDB-lite"/>
    </source>
</evidence>
<dbReference type="InterPro" id="IPR008756">
    <property type="entry name" value="Peptidase_M56"/>
</dbReference>
<feature type="transmembrane region" description="Helical" evidence="2">
    <location>
        <begin position="6"/>
        <end position="22"/>
    </location>
</feature>
<dbReference type="CDD" id="cd07341">
    <property type="entry name" value="M56_BlaR1_MecR1_like"/>
    <property type="match status" value="1"/>
</dbReference>